<evidence type="ECO:0000256" key="1">
    <source>
        <dbReference type="ARBA" id="ARBA00004141"/>
    </source>
</evidence>
<dbReference type="GO" id="GO:0005248">
    <property type="term" value="F:voltage-gated sodium channel activity"/>
    <property type="evidence" value="ECO:0007669"/>
    <property type="project" value="TreeGrafter"/>
</dbReference>
<keyword evidence="4 6" id="KW-0472">Membrane</keyword>
<gene>
    <name evidence="8" type="ORF">FHU36_008638</name>
</gene>
<dbReference type="Proteomes" id="UP000583800">
    <property type="component" value="Unassembled WGS sequence"/>
</dbReference>
<proteinExistence type="predicted"/>
<keyword evidence="8" id="KW-0407">Ion channel</keyword>
<evidence type="ECO:0000256" key="2">
    <source>
        <dbReference type="ARBA" id="ARBA00022692"/>
    </source>
</evidence>
<feature type="transmembrane region" description="Helical" evidence="6">
    <location>
        <begin position="14"/>
        <end position="32"/>
    </location>
</feature>
<dbReference type="SUPFAM" id="SSF81324">
    <property type="entry name" value="Voltage-gated potassium channels"/>
    <property type="match status" value="1"/>
</dbReference>
<feature type="compositionally biased region" description="Low complexity" evidence="5">
    <location>
        <begin position="265"/>
        <end position="305"/>
    </location>
</feature>
<feature type="region of interest" description="Disordered" evidence="5">
    <location>
        <begin position="244"/>
        <end position="305"/>
    </location>
</feature>
<dbReference type="Gene3D" id="1.20.120.350">
    <property type="entry name" value="Voltage-gated potassium channels. Chain C"/>
    <property type="match status" value="1"/>
</dbReference>
<evidence type="ECO:0000256" key="3">
    <source>
        <dbReference type="ARBA" id="ARBA00022989"/>
    </source>
</evidence>
<organism evidence="8 9">
    <name type="scientific">Nonomuraea muscovyensis</name>
    <dbReference type="NCBI Taxonomy" id="1124761"/>
    <lineage>
        <taxon>Bacteria</taxon>
        <taxon>Bacillati</taxon>
        <taxon>Actinomycetota</taxon>
        <taxon>Actinomycetes</taxon>
        <taxon>Streptosporangiales</taxon>
        <taxon>Streptosporangiaceae</taxon>
        <taxon>Nonomuraea</taxon>
    </lineage>
</organism>
<accession>A0A7X0CBY5</accession>
<feature type="transmembrane region" description="Helical" evidence="6">
    <location>
        <begin position="82"/>
        <end position="101"/>
    </location>
</feature>
<dbReference type="AlphaFoldDB" id="A0A7X0CBY5"/>
<reference evidence="8 9" key="1">
    <citation type="submission" date="2020-08" db="EMBL/GenBank/DDBJ databases">
        <title>Sequencing the genomes of 1000 actinobacteria strains.</title>
        <authorList>
            <person name="Klenk H.-P."/>
        </authorList>
    </citation>
    <scope>NUCLEOTIDE SEQUENCE [LARGE SCALE GENOMIC DNA]</scope>
    <source>
        <strain evidence="8 9">DSM 45913</strain>
    </source>
</reference>
<feature type="compositionally biased region" description="Pro residues" evidence="5">
    <location>
        <begin position="250"/>
        <end position="264"/>
    </location>
</feature>
<evidence type="ECO:0000259" key="7">
    <source>
        <dbReference type="Pfam" id="PF00520"/>
    </source>
</evidence>
<dbReference type="GO" id="GO:0001518">
    <property type="term" value="C:voltage-gated sodium channel complex"/>
    <property type="evidence" value="ECO:0007669"/>
    <property type="project" value="TreeGrafter"/>
</dbReference>
<comment type="subcellular location">
    <subcellularLocation>
        <location evidence="1">Membrane</location>
        <topology evidence="1">Multi-pass membrane protein</topology>
    </subcellularLocation>
</comment>
<keyword evidence="8" id="KW-0813">Transport</keyword>
<dbReference type="Gene3D" id="1.10.287.70">
    <property type="match status" value="1"/>
</dbReference>
<comment type="caution">
    <text evidence="8">The sequence shown here is derived from an EMBL/GenBank/DDBJ whole genome shotgun (WGS) entry which is preliminary data.</text>
</comment>
<evidence type="ECO:0000256" key="5">
    <source>
        <dbReference type="SAM" id="MobiDB-lite"/>
    </source>
</evidence>
<name>A0A7X0CBY5_9ACTN</name>
<dbReference type="EMBL" id="JACHJB010000005">
    <property type="protein sequence ID" value="MBB6352042.1"/>
    <property type="molecule type" value="Genomic_DNA"/>
</dbReference>
<evidence type="ECO:0000313" key="9">
    <source>
        <dbReference type="Proteomes" id="UP000583800"/>
    </source>
</evidence>
<keyword evidence="2 6" id="KW-0812">Transmembrane</keyword>
<dbReference type="PANTHER" id="PTHR10037:SF62">
    <property type="entry name" value="SODIUM CHANNEL PROTEIN 60E"/>
    <property type="match status" value="1"/>
</dbReference>
<keyword evidence="8" id="KW-0406">Ion transport</keyword>
<feature type="transmembrane region" description="Helical" evidence="6">
    <location>
        <begin position="122"/>
        <end position="145"/>
    </location>
</feature>
<evidence type="ECO:0000313" key="8">
    <source>
        <dbReference type="EMBL" id="MBB6352042.1"/>
    </source>
</evidence>
<evidence type="ECO:0000256" key="4">
    <source>
        <dbReference type="ARBA" id="ARBA00023136"/>
    </source>
</evidence>
<sequence>MRERIRVIVFGKRFQQFIVAVILVNAATLGLETVPSVVERHGDLLTLVDHAALYIFVAELAAKVYVERWRFARDPWNLFDTLIVGVALLPATGGLSVLRSLRVLRALRLLSVVPSLRRVVSALLRAMPGMSSIVLLLSLVLYVAAVMATKLYGQTAPQRFGSLPVSLFTLFQTMTGDDWGNIAREVMTRHPSAWVFFTAFILVSTFIVLNLFMAVVVSAMEEESAAERQRAMVDLALAGTALAHPTTSDPAPPVPAASSPPPSGSAPSGSAPYGSAPSGSTPSGSIGAGPVAAAGGPEFAATPGGSAEARVLEELAALREEVAALRRQLAPAEPAHRK</sequence>
<dbReference type="InterPro" id="IPR005821">
    <property type="entry name" value="Ion_trans_dom"/>
</dbReference>
<dbReference type="InterPro" id="IPR027359">
    <property type="entry name" value="Volt_channel_dom_sf"/>
</dbReference>
<keyword evidence="3 6" id="KW-1133">Transmembrane helix</keyword>
<evidence type="ECO:0000256" key="6">
    <source>
        <dbReference type="SAM" id="Phobius"/>
    </source>
</evidence>
<dbReference type="PANTHER" id="PTHR10037">
    <property type="entry name" value="VOLTAGE-GATED CATION CHANNEL CALCIUM AND SODIUM"/>
    <property type="match status" value="1"/>
</dbReference>
<dbReference type="InterPro" id="IPR043203">
    <property type="entry name" value="VGCC_Ca_Na"/>
</dbReference>
<feature type="transmembrane region" description="Helical" evidence="6">
    <location>
        <begin position="194"/>
        <end position="220"/>
    </location>
</feature>
<feature type="domain" description="Ion transport" evidence="7">
    <location>
        <begin position="13"/>
        <end position="225"/>
    </location>
</feature>
<dbReference type="RefSeq" id="WP_312892225.1">
    <property type="nucleotide sequence ID" value="NZ_JACHJB010000005.1"/>
</dbReference>
<dbReference type="Pfam" id="PF00520">
    <property type="entry name" value="Ion_trans"/>
    <property type="match status" value="1"/>
</dbReference>
<protein>
    <submittedName>
        <fullName evidence="8">Voltage-gated sodium channel</fullName>
    </submittedName>
</protein>
<keyword evidence="9" id="KW-1185">Reference proteome</keyword>